<keyword evidence="4" id="KW-1185">Reference proteome</keyword>
<dbReference type="PRINTS" id="PR00080">
    <property type="entry name" value="SDRFAMILY"/>
</dbReference>
<dbReference type="CDD" id="cd05233">
    <property type="entry name" value="SDR_c"/>
    <property type="match status" value="1"/>
</dbReference>
<dbReference type="RefSeq" id="WP_154759185.1">
    <property type="nucleotide sequence ID" value="NZ_WMBA01000042.1"/>
</dbReference>
<dbReference type="PANTHER" id="PTHR24321:SF8">
    <property type="entry name" value="ESTRADIOL 17-BETA-DEHYDROGENASE 8-RELATED"/>
    <property type="match status" value="1"/>
</dbReference>
<dbReference type="InterPro" id="IPR002347">
    <property type="entry name" value="SDR_fam"/>
</dbReference>
<evidence type="ECO:0000313" key="4">
    <source>
        <dbReference type="Proteomes" id="UP000440096"/>
    </source>
</evidence>
<organism evidence="3 4">
    <name type="scientific">Amycolatopsis pithecellobii</name>
    <dbReference type="NCBI Taxonomy" id="664692"/>
    <lineage>
        <taxon>Bacteria</taxon>
        <taxon>Bacillati</taxon>
        <taxon>Actinomycetota</taxon>
        <taxon>Actinomycetes</taxon>
        <taxon>Pseudonocardiales</taxon>
        <taxon>Pseudonocardiaceae</taxon>
        <taxon>Amycolatopsis</taxon>
    </lineage>
</organism>
<dbReference type="Pfam" id="PF13561">
    <property type="entry name" value="adh_short_C2"/>
    <property type="match status" value="1"/>
</dbReference>
<dbReference type="InterPro" id="IPR036291">
    <property type="entry name" value="NAD(P)-bd_dom_sf"/>
</dbReference>
<comment type="caution">
    <text evidence="3">The sequence shown here is derived from an EMBL/GenBank/DDBJ whole genome shotgun (WGS) entry which is preliminary data.</text>
</comment>
<sequence>MGRLKEKRAIITGAASGIGKGTVEQFLIEGANVAAIDLNAEGLAVWDSEAAAGQPVRTYAVDVSRRADVETRLGKAIEDLGGCDILVNAAGITLSGDPLEVAEEDFDRVMDVNVKGSFLCAQVAGRQMKAQGGGSIVNISSVAAELANAHHVAYTTSKGAVRQLTKALAVGLAPYNIRVNAVGPGPILTGMGQNEIYERDDEHTQRLLGRVLRGRVGKPYDVAMAVVYLASDESDFINGTTLYADGGVLAAR</sequence>
<evidence type="ECO:0000256" key="1">
    <source>
        <dbReference type="ARBA" id="ARBA00006484"/>
    </source>
</evidence>
<dbReference type="FunFam" id="3.40.50.720:FF:000084">
    <property type="entry name" value="Short-chain dehydrogenase reductase"/>
    <property type="match status" value="1"/>
</dbReference>
<dbReference type="SUPFAM" id="SSF51735">
    <property type="entry name" value="NAD(P)-binding Rossmann-fold domains"/>
    <property type="match status" value="1"/>
</dbReference>
<dbReference type="Proteomes" id="UP000440096">
    <property type="component" value="Unassembled WGS sequence"/>
</dbReference>
<dbReference type="EMBL" id="WMBA01000042">
    <property type="protein sequence ID" value="MTD57047.1"/>
    <property type="molecule type" value="Genomic_DNA"/>
</dbReference>
<evidence type="ECO:0000313" key="3">
    <source>
        <dbReference type="EMBL" id="MTD57047.1"/>
    </source>
</evidence>
<protein>
    <submittedName>
        <fullName evidence="3">Glucose 1-dehydrogenase</fullName>
        <ecNumber evidence="3">1.1.1.47</ecNumber>
    </submittedName>
</protein>
<comment type="similarity">
    <text evidence="1">Belongs to the short-chain dehydrogenases/reductases (SDR) family.</text>
</comment>
<reference evidence="3 4" key="1">
    <citation type="submission" date="2019-11" db="EMBL/GenBank/DDBJ databases">
        <title>Draft genome of Amycolatopsis RM579.</title>
        <authorList>
            <person name="Duangmal K."/>
            <person name="Mingma R."/>
        </authorList>
    </citation>
    <scope>NUCLEOTIDE SEQUENCE [LARGE SCALE GENOMIC DNA]</scope>
    <source>
        <strain evidence="3 4">RM579</strain>
    </source>
</reference>
<dbReference type="PROSITE" id="PS00061">
    <property type="entry name" value="ADH_SHORT"/>
    <property type="match status" value="1"/>
</dbReference>
<dbReference type="OrthoDB" id="3566316at2"/>
<dbReference type="Gene3D" id="3.40.50.720">
    <property type="entry name" value="NAD(P)-binding Rossmann-like Domain"/>
    <property type="match status" value="1"/>
</dbReference>
<proteinExistence type="inferred from homology"/>
<dbReference type="PRINTS" id="PR00081">
    <property type="entry name" value="GDHRDH"/>
</dbReference>
<evidence type="ECO:0000256" key="2">
    <source>
        <dbReference type="ARBA" id="ARBA00023002"/>
    </source>
</evidence>
<name>A0A6N7YVE2_9PSEU</name>
<keyword evidence="2 3" id="KW-0560">Oxidoreductase</keyword>
<dbReference type="InterPro" id="IPR020904">
    <property type="entry name" value="Sc_DH/Rdtase_CS"/>
</dbReference>
<gene>
    <name evidence="3" type="ORF">GKO32_24170</name>
</gene>
<dbReference type="AlphaFoldDB" id="A0A6N7YVE2"/>
<accession>A0A6N7YVE2</accession>
<dbReference type="PANTHER" id="PTHR24321">
    <property type="entry name" value="DEHYDROGENASES, SHORT CHAIN"/>
    <property type="match status" value="1"/>
</dbReference>
<dbReference type="GO" id="GO:0047936">
    <property type="term" value="F:glucose 1-dehydrogenase [NAD(P)+] activity"/>
    <property type="evidence" value="ECO:0007669"/>
    <property type="project" value="UniProtKB-EC"/>
</dbReference>
<dbReference type="NCBIfam" id="NF005559">
    <property type="entry name" value="PRK07231.1"/>
    <property type="match status" value="1"/>
</dbReference>
<dbReference type="EC" id="1.1.1.47" evidence="3"/>